<dbReference type="Pfam" id="PF01375">
    <property type="entry name" value="Enterotoxin_a"/>
    <property type="match status" value="1"/>
</dbReference>
<dbReference type="InterPro" id="IPR001144">
    <property type="entry name" value="Enterotoxin_A"/>
</dbReference>
<dbReference type="Gene3D" id="3.90.210.10">
    <property type="entry name" value="Heat-Labile Enterotoxin, subunit A"/>
    <property type="match status" value="1"/>
</dbReference>
<organism evidence="6 7">
    <name type="scientific">Pyricularia oryzae</name>
    <name type="common">Rice blast fungus</name>
    <name type="synonym">Magnaporthe oryzae</name>
    <dbReference type="NCBI Taxonomy" id="318829"/>
    <lineage>
        <taxon>Eukaryota</taxon>
        <taxon>Fungi</taxon>
        <taxon>Dikarya</taxon>
        <taxon>Ascomycota</taxon>
        <taxon>Pezizomycotina</taxon>
        <taxon>Sordariomycetes</taxon>
        <taxon>Sordariomycetidae</taxon>
        <taxon>Magnaporthales</taxon>
        <taxon>Pyriculariaceae</taxon>
        <taxon>Pyricularia</taxon>
    </lineage>
</organism>
<accession>A0A4P7N2Z2</accession>
<keyword evidence="2 5" id="KW-0732">Signal</keyword>
<evidence type="ECO:0000256" key="4">
    <source>
        <dbReference type="ARBA" id="ARBA00023157"/>
    </source>
</evidence>
<sequence length="191" mass="21756">MFNSFGISTFALALLLINAVAAITPALLYRGDTRSPETIEKSNGFLSRAVTLGLAEDYSITPVMHVKLPRKDRRYPHDPWISTSKSWKSTYFFISVRQDGKTAWVYHIRTQGLCFRDVFAEHRAAGVPYTMGHEQEFVAASWIPWDNVEGWHIIEPDGKRTYVPKNKKHVPFLSTSISEESGRQRPNQVSL</sequence>
<dbReference type="SUPFAM" id="SSF56399">
    <property type="entry name" value="ADP-ribosylation"/>
    <property type="match status" value="1"/>
</dbReference>
<dbReference type="Proteomes" id="UP000294847">
    <property type="component" value="Chromosome 1"/>
</dbReference>
<proteinExistence type="predicted"/>
<protein>
    <submittedName>
        <fullName evidence="6">Uncharacterized protein</fullName>
    </submittedName>
</protein>
<dbReference type="GO" id="GO:0090729">
    <property type="term" value="F:toxin activity"/>
    <property type="evidence" value="ECO:0007669"/>
    <property type="project" value="UniProtKB-KW"/>
</dbReference>
<keyword evidence="4" id="KW-1015">Disulfide bond</keyword>
<gene>
    <name evidence="6" type="ORF">PoMZ_10722</name>
</gene>
<evidence type="ECO:0000256" key="1">
    <source>
        <dbReference type="ARBA" id="ARBA00022656"/>
    </source>
</evidence>
<keyword evidence="1" id="KW-0800">Toxin</keyword>
<feature type="chain" id="PRO_5020199793" evidence="5">
    <location>
        <begin position="23"/>
        <end position="191"/>
    </location>
</feature>
<feature type="signal peptide" evidence="5">
    <location>
        <begin position="1"/>
        <end position="22"/>
    </location>
</feature>
<keyword evidence="3" id="KW-0843">Virulence</keyword>
<dbReference type="EMBL" id="CP034204">
    <property type="protein sequence ID" value="QBZ55006.1"/>
    <property type="molecule type" value="Genomic_DNA"/>
</dbReference>
<reference evidence="6 7" key="1">
    <citation type="journal article" date="2019" name="Mol. Biol. Evol.">
        <title>Blast fungal genomes show frequent chromosomal changes, gene gains and losses, and effector gene turnover.</title>
        <authorList>
            <person name="Gomez Luciano L.B."/>
            <person name="Jason Tsai I."/>
            <person name="Chuma I."/>
            <person name="Tosa Y."/>
            <person name="Chen Y.H."/>
            <person name="Li J.Y."/>
            <person name="Li M.Y."/>
            <person name="Jade Lu M.Y."/>
            <person name="Nakayashiki H."/>
            <person name="Li W.H."/>
        </authorList>
    </citation>
    <scope>NUCLEOTIDE SEQUENCE [LARGE SCALE GENOMIC DNA]</scope>
    <source>
        <strain evidence="6">MZ5-1-6</strain>
    </source>
</reference>
<evidence type="ECO:0000313" key="7">
    <source>
        <dbReference type="Proteomes" id="UP000294847"/>
    </source>
</evidence>
<evidence type="ECO:0000256" key="3">
    <source>
        <dbReference type="ARBA" id="ARBA00023026"/>
    </source>
</evidence>
<evidence type="ECO:0000256" key="5">
    <source>
        <dbReference type="SAM" id="SignalP"/>
    </source>
</evidence>
<name>A0A4P7N2Z2_PYROR</name>
<evidence type="ECO:0000256" key="2">
    <source>
        <dbReference type="ARBA" id="ARBA00022729"/>
    </source>
</evidence>
<evidence type="ECO:0000313" key="6">
    <source>
        <dbReference type="EMBL" id="QBZ55006.1"/>
    </source>
</evidence>
<dbReference type="AlphaFoldDB" id="A0A4P7N2Z2"/>
<dbReference type="PRINTS" id="PR00771">
    <property type="entry name" value="ENTEROTOXINA"/>
</dbReference>